<keyword evidence="1" id="KW-1133">Transmembrane helix</keyword>
<dbReference type="Proteomes" id="UP001629230">
    <property type="component" value="Unassembled WGS sequence"/>
</dbReference>
<sequence>MARSAHSVGATTLNGCSVFSMRLRRTFKRLDTGYPAVVMMCSQTVIHSLTRNLSVSYRQPMIDSFARVSGWQQLYHLWQLIVMLCKFLWGLLRLLGGG</sequence>
<protein>
    <submittedName>
        <fullName evidence="2">Uncharacterized protein</fullName>
    </submittedName>
</protein>
<keyword evidence="1" id="KW-0472">Membrane</keyword>
<evidence type="ECO:0000256" key="1">
    <source>
        <dbReference type="SAM" id="Phobius"/>
    </source>
</evidence>
<reference evidence="2 3" key="1">
    <citation type="journal article" date="2024" name="Chem. Sci.">
        <title>Discovery of megapolipeptins by genome mining of a Burkholderiales bacteria collection.</title>
        <authorList>
            <person name="Paulo B.S."/>
            <person name="Recchia M.J.J."/>
            <person name="Lee S."/>
            <person name="Fergusson C.H."/>
            <person name="Romanowski S.B."/>
            <person name="Hernandez A."/>
            <person name="Krull N."/>
            <person name="Liu D.Y."/>
            <person name="Cavanagh H."/>
            <person name="Bos A."/>
            <person name="Gray C.A."/>
            <person name="Murphy B.T."/>
            <person name="Linington R.G."/>
            <person name="Eustaquio A.S."/>
        </authorList>
    </citation>
    <scope>NUCLEOTIDE SEQUENCE [LARGE SCALE GENOMIC DNA]</scope>
    <source>
        <strain evidence="2 3">RL17-350-BIC-A</strain>
    </source>
</reference>
<evidence type="ECO:0000313" key="3">
    <source>
        <dbReference type="Proteomes" id="UP001629230"/>
    </source>
</evidence>
<dbReference type="EMBL" id="JAQQEZ010000003">
    <property type="protein sequence ID" value="MFM0000664.1"/>
    <property type="molecule type" value="Genomic_DNA"/>
</dbReference>
<keyword evidence="1" id="KW-0812">Transmembrane</keyword>
<keyword evidence="3" id="KW-1185">Reference proteome</keyword>
<comment type="caution">
    <text evidence="2">The sequence shown here is derived from an EMBL/GenBank/DDBJ whole genome shotgun (WGS) entry which is preliminary data.</text>
</comment>
<accession>A0ABW9ALE1</accession>
<evidence type="ECO:0000313" key="2">
    <source>
        <dbReference type="EMBL" id="MFM0000664.1"/>
    </source>
</evidence>
<feature type="transmembrane region" description="Helical" evidence="1">
    <location>
        <begin position="77"/>
        <end position="95"/>
    </location>
</feature>
<proteinExistence type="predicted"/>
<gene>
    <name evidence="2" type="ORF">PQR57_06525</name>
</gene>
<dbReference type="RefSeq" id="WP_408176196.1">
    <property type="nucleotide sequence ID" value="NZ_JAQQEZ010000003.1"/>
</dbReference>
<name>A0ABW9ALE1_9BURK</name>
<organism evidence="2 3">
    <name type="scientific">Paraburkholderia dipogonis</name>
    <dbReference type="NCBI Taxonomy" id="1211383"/>
    <lineage>
        <taxon>Bacteria</taxon>
        <taxon>Pseudomonadati</taxon>
        <taxon>Pseudomonadota</taxon>
        <taxon>Betaproteobacteria</taxon>
        <taxon>Burkholderiales</taxon>
        <taxon>Burkholderiaceae</taxon>
        <taxon>Paraburkholderia</taxon>
    </lineage>
</organism>